<comment type="caution">
    <text evidence="1">The sequence shown here is derived from an EMBL/GenBank/DDBJ whole genome shotgun (WGS) entry which is preliminary data.</text>
</comment>
<accession>A0A833M1M2</accession>
<evidence type="ECO:0000313" key="1">
    <source>
        <dbReference type="EMBL" id="KAB2932430.1"/>
    </source>
</evidence>
<gene>
    <name evidence="1" type="ORF">F9K24_10915</name>
</gene>
<dbReference type="EMBL" id="WBUI01000009">
    <property type="protein sequence ID" value="KAB2932430.1"/>
    <property type="molecule type" value="Genomic_DNA"/>
</dbReference>
<reference evidence="1 2" key="1">
    <citation type="submission" date="2019-10" db="EMBL/GenBank/DDBJ databases">
        <title>Extracellular Electron Transfer in a Candidatus Methanoperedens spp. Enrichment Culture.</title>
        <authorList>
            <person name="Berger S."/>
            <person name="Rangel Shaw D."/>
            <person name="Berben T."/>
            <person name="In 'T Zandt M."/>
            <person name="Frank J."/>
            <person name="Reimann J."/>
            <person name="Jetten M.S.M."/>
            <person name="Welte C.U."/>
        </authorList>
    </citation>
    <scope>NUCLEOTIDE SEQUENCE [LARGE SCALE GENOMIC DNA]</scope>
    <source>
        <strain evidence="1">SB12</strain>
    </source>
</reference>
<dbReference type="AlphaFoldDB" id="A0A833M1M2"/>
<organism evidence="1 2">
    <name type="scientific">Leptonema illini</name>
    <dbReference type="NCBI Taxonomy" id="183"/>
    <lineage>
        <taxon>Bacteria</taxon>
        <taxon>Pseudomonadati</taxon>
        <taxon>Spirochaetota</taxon>
        <taxon>Spirochaetia</taxon>
        <taxon>Leptospirales</taxon>
        <taxon>Leptospiraceae</taxon>
        <taxon>Leptonema</taxon>
    </lineage>
</organism>
<dbReference type="Proteomes" id="UP000460298">
    <property type="component" value="Unassembled WGS sequence"/>
</dbReference>
<evidence type="ECO:0000313" key="2">
    <source>
        <dbReference type="Proteomes" id="UP000460298"/>
    </source>
</evidence>
<evidence type="ECO:0008006" key="3">
    <source>
        <dbReference type="Google" id="ProtNLM"/>
    </source>
</evidence>
<sequence length="190" mass="20981">MKSSIDPVQALAIARVKEFLSSDSLLICTAHGSALAELEPPFEAQLFFPAHKAVSGSFDDLSPSFDGPGAGRFQPVGVTEIRQRKHEVVVRIQLFQPTDPVGAWLCIDRRLLEKTGELYFYKIKGLPVRRASGGETVAVISDYMETSAHGILIVRREDNGESLYLPLHDEHVKLDLETGECIVPGFDDFL</sequence>
<proteinExistence type="predicted"/>
<dbReference type="Gene3D" id="2.30.30.240">
    <property type="entry name" value="PRC-barrel domain"/>
    <property type="match status" value="1"/>
</dbReference>
<protein>
    <recommendedName>
        <fullName evidence="3">Ribosome maturation factor RimM</fullName>
    </recommendedName>
</protein>
<name>A0A833M1M2_9LEPT</name>